<comment type="caution">
    <text evidence="4">The sequence shown here is derived from an EMBL/GenBank/DDBJ whole genome shotgun (WGS) entry which is preliminary data.</text>
</comment>
<evidence type="ECO:0000313" key="5">
    <source>
        <dbReference type="Proteomes" id="UP000190626"/>
    </source>
</evidence>
<reference evidence="5" key="1">
    <citation type="submission" date="2016-07" db="EMBL/GenBank/DDBJ databases">
        <authorList>
            <person name="Florea S."/>
            <person name="Webb J.S."/>
            <person name="Jaromczyk J."/>
            <person name="Schardl C.L."/>
        </authorList>
    </citation>
    <scope>NUCLEOTIDE SEQUENCE [LARGE SCALE GENOMIC DNA]</scope>
    <source>
        <strain evidence="5">CY1</strain>
    </source>
</reference>
<dbReference type="RefSeq" id="WP_079415217.1">
    <property type="nucleotide sequence ID" value="NZ_MBTG01000023.1"/>
</dbReference>
<dbReference type="InterPro" id="IPR050832">
    <property type="entry name" value="Bact_Acetyltransf"/>
</dbReference>
<gene>
    <name evidence="4" type="ORF">BC351_05185</name>
</gene>
<organism evidence="4 5">
    <name type="scientific">Paenibacillus ferrarius</name>
    <dbReference type="NCBI Taxonomy" id="1469647"/>
    <lineage>
        <taxon>Bacteria</taxon>
        <taxon>Bacillati</taxon>
        <taxon>Bacillota</taxon>
        <taxon>Bacilli</taxon>
        <taxon>Bacillales</taxon>
        <taxon>Paenibacillaceae</taxon>
        <taxon>Paenibacillus</taxon>
    </lineage>
</organism>
<keyword evidence="1 4" id="KW-0808">Transferase</keyword>
<dbReference type="SUPFAM" id="SSF55729">
    <property type="entry name" value="Acyl-CoA N-acyltransferases (Nat)"/>
    <property type="match status" value="1"/>
</dbReference>
<protein>
    <submittedName>
        <fullName evidence="4">GCN5 family acetyltransferase</fullName>
    </submittedName>
</protein>
<keyword evidence="5" id="KW-1185">Reference proteome</keyword>
<dbReference type="OrthoDB" id="9792929at2"/>
<evidence type="ECO:0000256" key="1">
    <source>
        <dbReference type="ARBA" id="ARBA00022679"/>
    </source>
</evidence>
<dbReference type="Proteomes" id="UP000190626">
    <property type="component" value="Unassembled WGS sequence"/>
</dbReference>
<dbReference type="EMBL" id="MBTG01000023">
    <property type="protein sequence ID" value="OPH53273.1"/>
    <property type="molecule type" value="Genomic_DNA"/>
</dbReference>
<dbReference type="InterPro" id="IPR000182">
    <property type="entry name" value="GNAT_dom"/>
</dbReference>
<name>A0A1V4HEW2_9BACL</name>
<dbReference type="Pfam" id="PF00583">
    <property type="entry name" value="Acetyltransf_1"/>
    <property type="match status" value="1"/>
</dbReference>
<dbReference type="AlphaFoldDB" id="A0A1V4HEW2"/>
<dbReference type="STRING" id="1469647.BC351_05185"/>
<dbReference type="PROSITE" id="PS51186">
    <property type="entry name" value="GNAT"/>
    <property type="match status" value="1"/>
</dbReference>
<dbReference type="InterPro" id="IPR016181">
    <property type="entry name" value="Acyl_CoA_acyltransferase"/>
</dbReference>
<keyword evidence="2" id="KW-0012">Acyltransferase</keyword>
<evidence type="ECO:0000256" key="2">
    <source>
        <dbReference type="ARBA" id="ARBA00023315"/>
    </source>
</evidence>
<proteinExistence type="predicted"/>
<accession>A0A1V4HEW2</accession>
<dbReference type="PANTHER" id="PTHR43877">
    <property type="entry name" value="AMINOALKYLPHOSPHONATE N-ACETYLTRANSFERASE-RELATED-RELATED"/>
    <property type="match status" value="1"/>
</dbReference>
<sequence length="157" mass="17501">MTQVTIREAVMQDIPQLKALMLAYIVDFYQYRQPEDDKLNGLIHTLLEQKEGIQFVAETEDGTLVGFATLYFTFSTLRASKIAVMNDLYVVEAERGQGAAAKLFAACKGYAARNGYANLTWTTAKDNFRAQGFYDKIGGDRSDWLTYSVNPTSGIGD</sequence>
<evidence type="ECO:0000313" key="4">
    <source>
        <dbReference type="EMBL" id="OPH53273.1"/>
    </source>
</evidence>
<feature type="domain" description="N-acetyltransferase" evidence="3">
    <location>
        <begin position="4"/>
        <end position="157"/>
    </location>
</feature>
<dbReference type="CDD" id="cd04301">
    <property type="entry name" value="NAT_SF"/>
    <property type="match status" value="1"/>
</dbReference>
<evidence type="ECO:0000259" key="3">
    <source>
        <dbReference type="PROSITE" id="PS51186"/>
    </source>
</evidence>
<dbReference type="Gene3D" id="3.40.630.30">
    <property type="match status" value="1"/>
</dbReference>
<dbReference type="GO" id="GO:0016747">
    <property type="term" value="F:acyltransferase activity, transferring groups other than amino-acyl groups"/>
    <property type="evidence" value="ECO:0007669"/>
    <property type="project" value="InterPro"/>
</dbReference>